<evidence type="ECO:0000259" key="1">
    <source>
        <dbReference type="Pfam" id="PF01841"/>
    </source>
</evidence>
<gene>
    <name evidence="2" type="ORF">DC20_02815</name>
</gene>
<dbReference type="PANTHER" id="PTHR46333">
    <property type="entry name" value="CYTOKINESIS PROTEIN 3"/>
    <property type="match status" value="1"/>
</dbReference>
<dbReference type="STRING" id="512763.DC20_02815"/>
<dbReference type="PATRIC" id="fig|512763.3.peg.627"/>
<dbReference type="InterPro" id="IPR038765">
    <property type="entry name" value="Papain-like_cys_pep_sf"/>
</dbReference>
<dbReference type="KEGG" id="rti:DC20_02815"/>
<dbReference type="AlphaFoldDB" id="A0A0N7HW30"/>
<dbReference type="PANTHER" id="PTHR46333:SF2">
    <property type="entry name" value="CYTOKINESIS PROTEIN 3"/>
    <property type="match status" value="1"/>
</dbReference>
<keyword evidence="3" id="KW-1185">Reference proteome</keyword>
<reference evidence="2 3" key="1">
    <citation type="submission" date="2015-08" db="EMBL/GenBank/DDBJ databases">
        <title>Complete genome sequence of Rufibacter tibetensis strain 1351t, a radiation-resistant bacterium from tibet plateau.</title>
        <authorList>
            <person name="Dai J."/>
        </authorList>
    </citation>
    <scope>NUCLEOTIDE SEQUENCE [LARGE SCALE GENOMIC DNA]</scope>
    <source>
        <strain evidence="2 3">1351</strain>
    </source>
</reference>
<dbReference type="InterPro" id="IPR052557">
    <property type="entry name" value="CAP/Cytokinesis_protein"/>
</dbReference>
<name>A0A0N7HW30_9BACT</name>
<sequence>MAKPIPKLKVIMLLVLGIIAGYRQLAAASESYSFRKVERLFDKGQYEKVLEEIRLLEKGRFGKEGSLKYSMRNEVRYYHYKLSSRLLANRTGSLQESVGLYKRLLVLDSTRQFLVQPQYLEFREHIRKSLEKGIAGNQLAFSRLLVDALALQGDTVPAYWKVYPTKEELLQLANKEALRGFIKKYDYAEVDRNALLVEKQSNIENQAWALTKELKYDFEKVRAIYIWIVHKIHYDYNYRIYDGLTTFKANKGVCSGFSYLFQEMCSKAGIKAFRVVGKANNSPITNHAWNMVEVEGFRFLIEATWASCVKEKTDYYYFISEKELSRTHKPEKVY</sequence>
<feature type="domain" description="Transglutaminase-like" evidence="1">
    <location>
        <begin position="210"/>
        <end position="299"/>
    </location>
</feature>
<organism evidence="2 3">
    <name type="scientific">Rufibacter tibetensis</name>
    <dbReference type="NCBI Taxonomy" id="512763"/>
    <lineage>
        <taxon>Bacteria</taxon>
        <taxon>Pseudomonadati</taxon>
        <taxon>Bacteroidota</taxon>
        <taxon>Cytophagia</taxon>
        <taxon>Cytophagales</taxon>
        <taxon>Hymenobacteraceae</taxon>
        <taxon>Rufibacter</taxon>
    </lineage>
</organism>
<dbReference type="Pfam" id="PF01841">
    <property type="entry name" value="Transglut_core"/>
    <property type="match status" value="1"/>
</dbReference>
<dbReference type="Gene3D" id="3.10.620.30">
    <property type="match status" value="1"/>
</dbReference>
<evidence type="ECO:0000313" key="2">
    <source>
        <dbReference type="EMBL" id="ALI98104.1"/>
    </source>
</evidence>
<evidence type="ECO:0000313" key="3">
    <source>
        <dbReference type="Proteomes" id="UP000061382"/>
    </source>
</evidence>
<protein>
    <recommendedName>
        <fullName evidence="1">Transglutaminase-like domain-containing protein</fullName>
    </recommendedName>
</protein>
<proteinExistence type="predicted"/>
<dbReference type="RefSeq" id="WP_062542439.1">
    <property type="nucleotide sequence ID" value="NZ_CP012643.1"/>
</dbReference>
<dbReference type="GO" id="GO:0005737">
    <property type="term" value="C:cytoplasm"/>
    <property type="evidence" value="ECO:0007669"/>
    <property type="project" value="TreeGrafter"/>
</dbReference>
<dbReference type="Proteomes" id="UP000061382">
    <property type="component" value="Chromosome"/>
</dbReference>
<accession>A0A0N7HW30</accession>
<dbReference type="EMBL" id="CP012643">
    <property type="protein sequence ID" value="ALI98104.1"/>
    <property type="molecule type" value="Genomic_DNA"/>
</dbReference>
<dbReference type="SUPFAM" id="SSF54001">
    <property type="entry name" value="Cysteine proteinases"/>
    <property type="match status" value="1"/>
</dbReference>
<dbReference type="InterPro" id="IPR002931">
    <property type="entry name" value="Transglutaminase-like"/>
</dbReference>